<dbReference type="EC" id="3.1.1.29" evidence="1"/>
<name>C1MTH8_MICPC</name>
<feature type="non-terminal residue" evidence="4">
    <location>
        <position position="1"/>
    </location>
</feature>
<feature type="non-terminal residue" evidence="4">
    <location>
        <position position="117"/>
    </location>
</feature>
<dbReference type="RefSeq" id="XP_003058865.1">
    <property type="nucleotide sequence ID" value="XM_003058819.1"/>
</dbReference>
<dbReference type="KEGG" id="mpp:MICPUCDRAFT_8879"/>
<dbReference type="Gene3D" id="3.40.1490.10">
    <property type="entry name" value="Bit1"/>
    <property type="match status" value="1"/>
</dbReference>
<accession>C1MTH8</accession>
<evidence type="ECO:0000256" key="3">
    <source>
        <dbReference type="ARBA" id="ARBA00048707"/>
    </source>
</evidence>
<dbReference type="OrthoDB" id="201213at2759"/>
<dbReference type="SUPFAM" id="SSF102462">
    <property type="entry name" value="Peptidyl-tRNA hydrolase II"/>
    <property type="match status" value="1"/>
</dbReference>
<comment type="catalytic activity">
    <reaction evidence="3">
        <text>an N-acyl-L-alpha-aminoacyl-tRNA + H2O = an N-acyl-L-amino acid + a tRNA + H(+)</text>
        <dbReference type="Rhea" id="RHEA:54448"/>
        <dbReference type="Rhea" id="RHEA-COMP:10123"/>
        <dbReference type="Rhea" id="RHEA-COMP:13883"/>
        <dbReference type="ChEBI" id="CHEBI:15377"/>
        <dbReference type="ChEBI" id="CHEBI:15378"/>
        <dbReference type="ChEBI" id="CHEBI:59874"/>
        <dbReference type="ChEBI" id="CHEBI:78442"/>
        <dbReference type="ChEBI" id="CHEBI:138191"/>
        <dbReference type="EC" id="3.1.1.29"/>
    </reaction>
</comment>
<dbReference type="GO" id="GO:0004045">
    <property type="term" value="F:peptidyl-tRNA hydrolase activity"/>
    <property type="evidence" value="ECO:0007669"/>
    <property type="project" value="UniProtKB-EC"/>
</dbReference>
<dbReference type="PANTHER" id="PTHR46194:SF1">
    <property type="entry name" value="PEPTIDYL-TRNA HYDROLASE PTRHD1-RELATED"/>
    <property type="match status" value="1"/>
</dbReference>
<sequence>LVQYVVLRKDLGQGLGWPLGSVCAQAAHAAVAAVWTFKDHDDTRAYCAPGAIDEMRKVVLEVKGEAQLTTLAGRLTEAGVDHKLWMEQPENYPTCLSTRPYRKSEIAHLFKKCNLAK</sequence>
<keyword evidence="2" id="KW-0378">Hydrolase</keyword>
<keyword evidence="5" id="KW-1185">Reference proteome</keyword>
<protein>
    <recommendedName>
        <fullName evidence="1">peptidyl-tRNA hydrolase</fullName>
        <ecNumber evidence="1">3.1.1.29</ecNumber>
    </recommendedName>
</protein>
<dbReference type="EMBL" id="GG663739">
    <property type="protein sequence ID" value="EEH57320.1"/>
    <property type="molecule type" value="Genomic_DNA"/>
</dbReference>
<dbReference type="Pfam" id="PF01981">
    <property type="entry name" value="PTH2"/>
    <property type="match status" value="1"/>
</dbReference>
<evidence type="ECO:0000256" key="1">
    <source>
        <dbReference type="ARBA" id="ARBA00013260"/>
    </source>
</evidence>
<organism evidence="5">
    <name type="scientific">Micromonas pusilla (strain CCMP1545)</name>
    <name type="common">Picoplanktonic green alga</name>
    <dbReference type="NCBI Taxonomy" id="564608"/>
    <lineage>
        <taxon>Eukaryota</taxon>
        <taxon>Viridiplantae</taxon>
        <taxon>Chlorophyta</taxon>
        <taxon>Mamiellophyceae</taxon>
        <taxon>Mamiellales</taxon>
        <taxon>Mamiellaceae</taxon>
        <taxon>Micromonas</taxon>
    </lineage>
</organism>
<dbReference type="Proteomes" id="UP000001876">
    <property type="component" value="Unassembled WGS sequence"/>
</dbReference>
<dbReference type="PANTHER" id="PTHR46194">
    <property type="entry name" value="PEPTIDYL-TRNA HYDROLASE PTRHD1-RELATED"/>
    <property type="match status" value="1"/>
</dbReference>
<dbReference type="InterPro" id="IPR023476">
    <property type="entry name" value="Pep_tRNA_hydro_II_dom_sf"/>
</dbReference>
<evidence type="ECO:0000313" key="5">
    <source>
        <dbReference type="Proteomes" id="UP000001876"/>
    </source>
</evidence>
<dbReference type="GeneID" id="9684304"/>
<dbReference type="AlphaFoldDB" id="C1MTH8"/>
<reference evidence="4 5" key="1">
    <citation type="journal article" date="2009" name="Science">
        <title>Green evolution and dynamic adaptations revealed by genomes of the marine picoeukaryotes Micromonas.</title>
        <authorList>
            <person name="Worden A.Z."/>
            <person name="Lee J.H."/>
            <person name="Mock T."/>
            <person name="Rouze P."/>
            <person name="Simmons M.P."/>
            <person name="Aerts A.L."/>
            <person name="Allen A.E."/>
            <person name="Cuvelier M.L."/>
            <person name="Derelle E."/>
            <person name="Everett M.V."/>
            <person name="Foulon E."/>
            <person name="Grimwood J."/>
            <person name="Gundlach H."/>
            <person name="Henrissat B."/>
            <person name="Napoli C."/>
            <person name="McDonald S.M."/>
            <person name="Parker M.S."/>
            <person name="Rombauts S."/>
            <person name="Salamov A."/>
            <person name="Von Dassow P."/>
            <person name="Badger J.H."/>
            <person name="Coutinho P.M."/>
            <person name="Demir E."/>
            <person name="Dubchak I."/>
            <person name="Gentemann C."/>
            <person name="Eikrem W."/>
            <person name="Gready J.E."/>
            <person name="John U."/>
            <person name="Lanier W."/>
            <person name="Lindquist E.A."/>
            <person name="Lucas S."/>
            <person name="Mayer K.F."/>
            <person name="Moreau H."/>
            <person name="Not F."/>
            <person name="Otillar R."/>
            <person name="Panaud O."/>
            <person name="Pangilinan J."/>
            <person name="Paulsen I."/>
            <person name="Piegu B."/>
            <person name="Poliakov A."/>
            <person name="Robbens S."/>
            <person name="Schmutz J."/>
            <person name="Toulza E."/>
            <person name="Wyss T."/>
            <person name="Zelensky A."/>
            <person name="Zhou K."/>
            <person name="Armbrust E.V."/>
            <person name="Bhattacharya D."/>
            <person name="Goodenough U.W."/>
            <person name="Van de Peer Y."/>
            <person name="Grigoriev I.V."/>
        </authorList>
    </citation>
    <scope>NUCLEOTIDE SEQUENCE [LARGE SCALE GENOMIC DNA]</scope>
    <source>
        <strain evidence="4 5">CCMP1545</strain>
    </source>
</reference>
<proteinExistence type="predicted"/>
<gene>
    <name evidence="4" type="ORF">MICPUCDRAFT_8879</name>
</gene>
<dbReference type="InterPro" id="IPR042237">
    <property type="entry name" value="PTRHD1"/>
</dbReference>
<dbReference type="OMA" id="QQNIDHM"/>
<evidence type="ECO:0000256" key="2">
    <source>
        <dbReference type="ARBA" id="ARBA00022801"/>
    </source>
</evidence>
<dbReference type="eggNOG" id="KOG3305">
    <property type="taxonomic scope" value="Eukaryota"/>
</dbReference>
<evidence type="ECO:0000313" key="4">
    <source>
        <dbReference type="EMBL" id="EEH57320.1"/>
    </source>
</evidence>
<dbReference type="InterPro" id="IPR002833">
    <property type="entry name" value="PTH2"/>
</dbReference>